<feature type="compositionally biased region" description="Basic and acidic residues" evidence="1">
    <location>
        <begin position="964"/>
        <end position="977"/>
    </location>
</feature>
<organism evidence="2 3">
    <name type="scientific">Plasmodium falciparum UGT5.1</name>
    <dbReference type="NCBI Taxonomy" id="1237627"/>
    <lineage>
        <taxon>Eukaryota</taxon>
        <taxon>Sar</taxon>
        <taxon>Alveolata</taxon>
        <taxon>Apicomplexa</taxon>
        <taxon>Aconoidasida</taxon>
        <taxon>Haemosporida</taxon>
        <taxon>Plasmodiidae</taxon>
        <taxon>Plasmodium</taxon>
        <taxon>Plasmodium (Laverania)</taxon>
    </lineage>
</organism>
<sequence>MENSTKKKLKLNEYSYKVVHHKSSKGGEERSHVDSNKTYNIVDNDKNRKIGFYEKLSKIYNNLNIFKKPNEVKDREYIENRKKKKKTEIKMNDIEKTNVKGGMEGYRMNGIKSNISCDRSNDLSCNLSHFLNEEESDIRKHRKKRTYEDISKDDNCVSKNKKEDMDNYRGPFEYQSLLKSLLYIYNFYTNKKDNCFIYNDDEDGKNSISNIMCYKDDQVFTNNIYEDGNEYYYNDDTFKKNVYKSKDHLVIPSNDLINYKIKESQSEYNHFNNIFINVVNDKSGFFFIFNTIYFTHLKNFYYFVDILNILNYIGKNKSIINTDEINKDIFIYEKMAMFVEYAYDIFVNHNKRASSNNNNNFGNNNSCGNINHFGNNNSCGNGNNNSCGNNNNFGNNKNCSNMRLHALHTKLMPSLKKEENKETRIDYIRKELEKLKSEKSYEELLFISMNECNKKIYNEINKIPELFFDISEISEYSSNDIIISSDINNYSSYPLFNKMDNNLLKDNKEMNTQLGIYDKLKHKLSSFTSSTLGKKKNSIGNTSNNIFVFKRNSTEDEYKKEEENETVSFNNETNDLLKQNMDNTHIGNDQHDDVIFVANNNIPSNHNKNKKKESIKDFVLNLFKQRNVKNDEYTPEDINNMNNDMYNDLQKDIHNDNNYPLNENQKNLHESDEQNIDILTDEPILLNLNNEGSTNKNNSFVHDNNKINECDNNGKEVDEDKSFFKLENEPTLEHETTKEHNDLSHDELGNNLSEMSGEMSDKISNQIAVDMSDKISNQIAVDMSDKISNQIAVDMSDNMARTISDNRSDNMSDYVQKETLKEERRDIISQHDLENKSDKQFNDMSKEDQEITINGSVSNGKTEESNVIENGNILNQVNKNDNLLDIYEKEQKDIKMYDREVLSNNSIVNETCQNEVLEGILKQQEINEYSNEGIMKNELKKGETEKLEGENIEVEEEKNIEMEEKKNIEVEEEKNIEVEYQNEGIKLDEEENVKSDEDENIKSDEEESIKSNEDESIKSDDEENIKLDEDENIKLDEEESIKSNEDESIKSNEEESIKSDDEESIKSNEDESIKSDEDESIKSDEDNQSENSIEYESGESQDYESDKSHRKKRKYNETVKHTYDVEESIEQHTCDHSSTGSCKARNCNGINDEEIINFLKSNDKNVYRKYLKNLLVCDKKCSIENHSEEKDLFLKRVQKLCSLIKNKKFNYKYTDYWKKKVHFKCCKLQRAYNIFIIIIFSIVKEIKNLTKELNEMSNFIFINSGIETYLNECNISLVQKRKEHNDIINNYFNENNIINSFFFKKYFCKEEKKKKKKYISYIPLHNYKILFLCLQEIFNDKNIHDKLEKISYYIEFDDTNILPNYCNSFYKHFKINEMYLYHIQSLYNDSVPTIPCLNMFISCMNYNYGKIHKKKSLFKYELNNTHLSTLPYVYCCDIQLIKYFEFLKLKETCYKIIKNNKIYDNFLSHLSSYIFDDSYFIIPFFTSYGKFLIIIKTNKNIDNLQQSMDTLKNKNSITYDVIINSFVFPNDSSFQAIIHFSHIFINTLKNLFKTRNSDEDIPDITFENLLNVDKKRLIYHEIESNKNKRHIIMNMIFLIESFFNNTEKTRIPKEFDEGLRFLYVIRLLEFFHEKKEHQC</sequence>
<evidence type="ECO:0000313" key="3">
    <source>
        <dbReference type="Proteomes" id="UP000030697"/>
    </source>
</evidence>
<dbReference type="PANTHER" id="PTHR36144:SF6">
    <property type="entry name" value="S-ANTIGEN PROTEIN"/>
    <property type="match status" value="1"/>
</dbReference>
<dbReference type="EMBL" id="KE124657">
    <property type="protein sequence ID" value="EWC75219.1"/>
    <property type="molecule type" value="Genomic_DNA"/>
</dbReference>
<protein>
    <submittedName>
        <fullName evidence="2">Uncharacterized protein</fullName>
    </submittedName>
</protein>
<feature type="region of interest" description="Disordered" evidence="1">
    <location>
        <begin position="964"/>
        <end position="1114"/>
    </location>
</feature>
<dbReference type="InterPro" id="IPR053118">
    <property type="entry name" value="HPI-Adhesin/Ser-rich"/>
</dbReference>
<proteinExistence type="predicted"/>
<dbReference type="OrthoDB" id="372279at2759"/>
<dbReference type="SUPFAM" id="SSF69349">
    <property type="entry name" value="Phage fibre proteins"/>
    <property type="match status" value="1"/>
</dbReference>
<feature type="compositionally biased region" description="Basic and acidic residues" evidence="1">
    <location>
        <begin position="992"/>
        <end position="1085"/>
    </location>
</feature>
<name>W7JK20_PLAFA</name>
<evidence type="ECO:0000313" key="2">
    <source>
        <dbReference type="EMBL" id="EWC75219.1"/>
    </source>
</evidence>
<dbReference type="Proteomes" id="UP000030697">
    <property type="component" value="Unassembled WGS sequence"/>
</dbReference>
<evidence type="ECO:0000256" key="1">
    <source>
        <dbReference type="SAM" id="MobiDB-lite"/>
    </source>
</evidence>
<accession>W7JK20</accession>
<reference evidence="2 3" key="1">
    <citation type="submission" date="2013-02" db="EMBL/GenBank/DDBJ databases">
        <title>The Genome Sequence of Plasmodium falciparum UGT5.1.</title>
        <authorList>
            <consortium name="The Broad Institute Genome Sequencing Platform"/>
            <consortium name="The Broad Institute Genome Sequencing Center for Infectious Disease"/>
            <person name="Neafsey D."/>
            <person name="Cheeseman I."/>
            <person name="Volkman S."/>
            <person name="Adams J."/>
            <person name="Walker B."/>
            <person name="Young S.K."/>
            <person name="Zeng Q."/>
            <person name="Gargeya S."/>
            <person name="Fitzgerald M."/>
            <person name="Haas B."/>
            <person name="Abouelleil A."/>
            <person name="Alvarado L."/>
            <person name="Arachchi H.M."/>
            <person name="Berlin A.M."/>
            <person name="Chapman S.B."/>
            <person name="Dewar J."/>
            <person name="Goldberg J."/>
            <person name="Griggs A."/>
            <person name="Gujja S."/>
            <person name="Hansen M."/>
            <person name="Howarth C."/>
            <person name="Imamovic A."/>
            <person name="Larimer J."/>
            <person name="McCowan C."/>
            <person name="Murphy C."/>
            <person name="Neiman D."/>
            <person name="Pearson M."/>
            <person name="Priest M."/>
            <person name="Roberts A."/>
            <person name="Saif S."/>
            <person name="Shea T."/>
            <person name="Sisk P."/>
            <person name="Sykes S."/>
            <person name="Wortman J."/>
            <person name="Nusbaum C."/>
            <person name="Birren B."/>
        </authorList>
    </citation>
    <scope>NUCLEOTIDE SEQUENCE [LARGE SCALE GENOMIC DNA]</scope>
    <source>
        <strain evidence="2 3">UGT5.1</strain>
    </source>
</reference>
<gene>
    <name evidence="2" type="ORF">C923_04123</name>
</gene>
<dbReference type="PANTHER" id="PTHR36144">
    <property type="entry name" value="S-ANTIGEN PROTEIN"/>
    <property type="match status" value="1"/>
</dbReference>